<feature type="repeat" description="NHL" evidence="8">
    <location>
        <begin position="577"/>
        <end position="606"/>
    </location>
</feature>
<dbReference type="InterPro" id="IPR011042">
    <property type="entry name" value="6-blade_b-propeller_TolB-like"/>
</dbReference>
<evidence type="ECO:0000256" key="9">
    <source>
        <dbReference type="SAM" id="Coils"/>
    </source>
</evidence>
<protein>
    <recommendedName>
        <fullName evidence="13">RING-type domain-containing protein</fullName>
    </recommendedName>
</protein>
<keyword evidence="5 7" id="KW-0863">Zinc-finger</keyword>
<dbReference type="InterPro" id="IPR001258">
    <property type="entry name" value="NHL_repeat"/>
</dbReference>
<dbReference type="InterPro" id="IPR001841">
    <property type="entry name" value="Znf_RING"/>
</dbReference>
<dbReference type="Pfam" id="PF00643">
    <property type="entry name" value="zf-B_box"/>
    <property type="match status" value="1"/>
</dbReference>
<dbReference type="PANTHER" id="PTHR25462">
    <property type="entry name" value="BONUS, ISOFORM C-RELATED"/>
    <property type="match status" value="1"/>
</dbReference>
<dbReference type="Pfam" id="PF01436">
    <property type="entry name" value="NHL"/>
    <property type="match status" value="3"/>
</dbReference>
<keyword evidence="9" id="KW-0175">Coiled coil</keyword>
<dbReference type="SUPFAM" id="SSF57850">
    <property type="entry name" value="RING/U-box"/>
    <property type="match status" value="1"/>
</dbReference>
<keyword evidence="2" id="KW-0597">Phosphoprotein</keyword>
<dbReference type="PROSITE" id="PS50119">
    <property type="entry name" value="ZF_BBOX"/>
    <property type="match status" value="1"/>
</dbReference>
<evidence type="ECO:0008006" key="13">
    <source>
        <dbReference type="Google" id="ProtNLM"/>
    </source>
</evidence>
<dbReference type="PROSITE" id="PS51125">
    <property type="entry name" value="NHL"/>
    <property type="match status" value="4"/>
</dbReference>
<keyword evidence="4" id="KW-0677">Repeat</keyword>
<gene>
    <name evidence="12" type="ORF">BRAFLDRAFT_77833</name>
</gene>
<evidence type="ECO:0000256" key="3">
    <source>
        <dbReference type="ARBA" id="ARBA00022723"/>
    </source>
</evidence>
<dbReference type="FunFam" id="2.120.10.30:FF:000095">
    <property type="entry name" value="Uncharacterized protein"/>
    <property type="match status" value="1"/>
</dbReference>
<dbReference type="Gene3D" id="3.30.160.60">
    <property type="entry name" value="Classic Zinc Finger"/>
    <property type="match status" value="1"/>
</dbReference>
<evidence type="ECO:0000256" key="5">
    <source>
        <dbReference type="ARBA" id="ARBA00022771"/>
    </source>
</evidence>
<dbReference type="CDD" id="cd05819">
    <property type="entry name" value="NHL"/>
    <property type="match status" value="1"/>
</dbReference>
<dbReference type="SUPFAM" id="SSF101898">
    <property type="entry name" value="NHL repeat"/>
    <property type="match status" value="1"/>
</dbReference>
<dbReference type="Gene3D" id="3.30.40.10">
    <property type="entry name" value="Zinc/RING finger domain, C3HC4 (zinc finger)"/>
    <property type="match status" value="1"/>
</dbReference>
<sequence length="760" mass="86045">MATRSTEKRPENRHRFKTFSERLSEVNIDVVHRISRVRDTQDIDTYFGEGVQKWKELNCTQHFSQFHKEVCQKCSNYTQVVHHELLVRLLSEGPYPGESGTTLLELTSDLLLCEKCSLGVAQISKLVTMIYQDPRKLPCGHTFSANCLEHWRYQQMQNGQSQFSCPMCHFKVRLEENGIDSIPVDMFTLKLLDLRDLYVSEKNHFYIHCRMCDSGGRMAGSCQDCHFLLCKNCLTAHSNTPALKDHHITLDDHCPKHTDQCMTFYCQPCAKLVCRDCAKTEHQPGPDHDPQEVSKVALEVKAELKALAENSKETFEIIKRTDNIIDEAVTSNAKNCKIQKEKIRKHFSQLRAKLDKEEQEVTLKLDQMEQAQMESFPKEKKLLEDTLRSKIRYGLESCSDMLARFNDVQIVTDRQQMKDRLLEAKEIHLDLNSLKQQVSFQPNTEMLACSPGSLSLCTTSTSIIVTEPAVEIDVGSNNPVLRFGQLGSQQGQFDRPIGVAVRGDRLYVADLGNNRVQVFDLSGNFLYTLPRSEHECMNPISLAVQEHNVVVKSGLKVIKYSPFGELLYGFPLGKFSTNPYALAVQRDGRVIVTDPGNHSILLFEADETMPNVKVIALVKKVGGQGQGEGQFNQPYFVCVDKEDNIIVADKSNNRVQVFDKDLNFRHKFGQYGRQPQDMMGPHGVSADSRGNIVLANLGGTTDGVRHDMKLQVFRPDGSWISSICSDGDKLNLPHGVAVTEDGHVFVTDTGDHCIRKYRYM</sequence>
<dbReference type="PROSITE" id="PS50089">
    <property type="entry name" value="ZF_RING_2"/>
    <property type="match status" value="1"/>
</dbReference>
<evidence type="ECO:0000256" key="2">
    <source>
        <dbReference type="ARBA" id="ARBA00022553"/>
    </source>
</evidence>
<evidence type="ECO:0000256" key="4">
    <source>
        <dbReference type="ARBA" id="ARBA00022737"/>
    </source>
</evidence>
<feature type="repeat" description="NHL" evidence="8">
    <location>
        <begin position="730"/>
        <end position="760"/>
    </location>
</feature>
<dbReference type="SUPFAM" id="SSF57845">
    <property type="entry name" value="B-box zinc-binding domain"/>
    <property type="match status" value="1"/>
</dbReference>
<evidence type="ECO:0000256" key="1">
    <source>
        <dbReference type="ARBA" id="ARBA00008518"/>
    </source>
</evidence>
<dbReference type="InterPro" id="IPR027370">
    <property type="entry name" value="Znf-RING_euk"/>
</dbReference>
<feature type="domain" description="B box-type" evidence="11">
    <location>
        <begin position="254"/>
        <end position="293"/>
    </location>
</feature>
<dbReference type="InterPro" id="IPR000315">
    <property type="entry name" value="Znf_B-box"/>
</dbReference>
<keyword evidence="6" id="KW-0862">Zinc</keyword>
<feature type="repeat" description="NHL" evidence="8">
    <location>
        <begin position="480"/>
        <end position="522"/>
    </location>
</feature>
<dbReference type="eggNOG" id="KOG2177">
    <property type="taxonomic scope" value="Eukaryota"/>
</dbReference>
<proteinExistence type="inferred from homology"/>
<reference evidence="12" key="1">
    <citation type="journal article" date="2008" name="Nature">
        <title>The amphioxus genome and the evolution of the chordate karyotype.</title>
        <authorList>
            <consortium name="US DOE Joint Genome Institute (JGI-PGF)"/>
            <person name="Putnam N.H."/>
            <person name="Butts T."/>
            <person name="Ferrier D.E.K."/>
            <person name="Furlong R.F."/>
            <person name="Hellsten U."/>
            <person name="Kawashima T."/>
            <person name="Robinson-Rechavi M."/>
            <person name="Shoguchi E."/>
            <person name="Terry A."/>
            <person name="Yu J.-K."/>
            <person name="Benito-Gutierrez E.L."/>
            <person name="Dubchak I."/>
            <person name="Garcia-Fernandez J."/>
            <person name="Gibson-Brown J.J."/>
            <person name="Grigoriev I.V."/>
            <person name="Horton A.C."/>
            <person name="de Jong P.J."/>
            <person name="Jurka J."/>
            <person name="Kapitonov V.V."/>
            <person name="Kohara Y."/>
            <person name="Kuroki Y."/>
            <person name="Lindquist E."/>
            <person name="Lucas S."/>
            <person name="Osoegawa K."/>
            <person name="Pennacchio L.A."/>
            <person name="Salamov A.A."/>
            <person name="Satou Y."/>
            <person name="Sauka-Spengler T."/>
            <person name="Schmutz J."/>
            <person name="Shin-I T."/>
            <person name="Toyoda A."/>
            <person name="Bronner-Fraser M."/>
            <person name="Fujiyama A."/>
            <person name="Holland L.Z."/>
            <person name="Holland P.W.H."/>
            <person name="Satoh N."/>
            <person name="Rokhsar D.S."/>
        </authorList>
    </citation>
    <scope>NUCLEOTIDE SEQUENCE [LARGE SCALE GENOMIC DNA]</scope>
    <source>
        <strain evidence="12">S238N-H82</strain>
        <tissue evidence="12">Testes</tissue>
    </source>
</reference>
<dbReference type="EMBL" id="GG666659">
    <property type="protein sequence ID" value="EEN45402.1"/>
    <property type="molecule type" value="Genomic_DNA"/>
</dbReference>
<dbReference type="STRING" id="7739.C3ZQ23"/>
<dbReference type="PANTHER" id="PTHR25462:SF229">
    <property type="entry name" value="TRANSCRIPTION INTERMEDIARY FACTOR 1-BETA"/>
    <property type="match status" value="1"/>
</dbReference>
<organism>
    <name type="scientific">Branchiostoma floridae</name>
    <name type="common">Florida lancelet</name>
    <name type="synonym">Amphioxus</name>
    <dbReference type="NCBI Taxonomy" id="7739"/>
    <lineage>
        <taxon>Eukaryota</taxon>
        <taxon>Metazoa</taxon>
        <taxon>Chordata</taxon>
        <taxon>Cephalochordata</taxon>
        <taxon>Leptocardii</taxon>
        <taxon>Amphioxiformes</taxon>
        <taxon>Branchiostomatidae</taxon>
        <taxon>Branchiostoma</taxon>
    </lineage>
</organism>
<dbReference type="InterPro" id="IPR047153">
    <property type="entry name" value="TRIM45/56/19-like"/>
</dbReference>
<evidence type="ECO:0000256" key="6">
    <source>
        <dbReference type="ARBA" id="ARBA00022833"/>
    </source>
</evidence>
<dbReference type="GO" id="GO:0008270">
    <property type="term" value="F:zinc ion binding"/>
    <property type="evidence" value="ECO:0007669"/>
    <property type="project" value="UniProtKB-KW"/>
</dbReference>
<dbReference type="InParanoid" id="C3ZQ23"/>
<dbReference type="InterPro" id="IPR013083">
    <property type="entry name" value="Znf_RING/FYVE/PHD"/>
</dbReference>
<evidence type="ECO:0000256" key="8">
    <source>
        <dbReference type="PROSITE-ProRule" id="PRU00504"/>
    </source>
</evidence>
<accession>C3ZQ23</accession>
<keyword evidence="3" id="KW-0479">Metal-binding</keyword>
<feature type="domain" description="RING-type" evidence="10">
    <location>
        <begin position="113"/>
        <end position="169"/>
    </location>
</feature>
<evidence type="ECO:0000313" key="12">
    <source>
        <dbReference type="EMBL" id="EEN45402.1"/>
    </source>
</evidence>
<dbReference type="Pfam" id="PF13445">
    <property type="entry name" value="zf-RING_UBOX"/>
    <property type="match status" value="1"/>
</dbReference>
<evidence type="ECO:0000259" key="10">
    <source>
        <dbReference type="PROSITE" id="PS50089"/>
    </source>
</evidence>
<comment type="similarity">
    <text evidence="1">Belongs to the TRIM/RBCC family.</text>
</comment>
<evidence type="ECO:0000259" key="11">
    <source>
        <dbReference type="PROSITE" id="PS50119"/>
    </source>
</evidence>
<name>C3ZQ23_BRAFL</name>
<dbReference type="AlphaFoldDB" id="C3ZQ23"/>
<dbReference type="Gene3D" id="2.120.10.30">
    <property type="entry name" value="TolB, C-terminal domain"/>
    <property type="match status" value="2"/>
</dbReference>
<feature type="coiled-coil region" evidence="9">
    <location>
        <begin position="340"/>
        <end position="374"/>
    </location>
</feature>
<evidence type="ECO:0000256" key="7">
    <source>
        <dbReference type="PROSITE-ProRule" id="PRU00024"/>
    </source>
</evidence>
<feature type="repeat" description="NHL" evidence="8">
    <location>
        <begin position="618"/>
        <end position="661"/>
    </location>
</feature>
<dbReference type="eggNOG" id="KOG1823">
    <property type="taxonomic scope" value="Eukaryota"/>
</dbReference>